<evidence type="ECO:0000313" key="2">
    <source>
        <dbReference type="Proteomes" id="UP001281761"/>
    </source>
</evidence>
<comment type="caution">
    <text evidence="1">The sequence shown here is derived from an EMBL/GenBank/DDBJ whole genome shotgun (WGS) entry which is preliminary data.</text>
</comment>
<dbReference type="EMBL" id="JARBJD010000046">
    <property type="protein sequence ID" value="KAK2957385.1"/>
    <property type="molecule type" value="Genomic_DNA"/>
</dbReference>
<evidence type="ECO:0000313" key="1">
    <source>
        <dbReference type="EMBL" id="KAK2957385.1"/>
    </source>
</evidence>
<keyword evidence="2" id="KW-1185">Reference proteome</keyword>
<gene>
    <name evidence="1" type="ORF">BLNAU_7541</name>
</gene>
<reference evidence="1 2" key="1">
    <citation type="journal article" date="2022" name="bioRxiv">
        <title>Genomics of Preaxostyla Flagellates Illuminates Evolutionary Transitions and the Path Towards Mitochondrial Loss.</title>
        <authorList>
            <person name="Novak L.V.F."/>
            <person name="Treitli S.C."/>
            <person name="Pyrih J."/>
            <person name="Halakuc P."/>
            <person name="Pipaliya S.V."/>
            <person name="Vacek V."/>
            <person name="Brzon O."/>
            <person name="Soukal P."/>
            <person name="Eme L."/>
            <person name="Dacks J.B."/>
            <person name="Karnkowska A."/>
            <person name="Elias M."/>
            <person name="Hampl V."/>
        </authorList>
    </citation>
    <scope>NUCLEOTIDE SEQUENCE [LARGE SCALE GENOMIC DNA]</scope>
    <source>
        <strain evidence="1">NAU3</strain>
        <tissue evidence="1">Gut</tissue>
    </source>
</reference>
<dbReference type="Proteomes" id="UP001281761">
    <property type="component" value="Unassembled WGS sequence"/>
</dbReference>
<sequence>MKKVTTLISHSYWIICRSGWKAAGDGVVDIRKSGSLSIVDTSHSSLVDLTSSSSKPETACVLTLSVGNDQKVEIGTESKSVTYTSCSCRGDGVHSKRSRECRHCQLVSLFPFLASLSKKITPTGMAVALGGFSCWDCRSGVFKDTFASTHELR</sequence>
<proteinExistence type="predicted"/>
<name>A0ABQ9Y0X2_9EUKA</name>
<accession>A0ABQ9Y0X2</accession>
<protein>
    <submittedName>
        <fullName evidence="1">Uncharacterized protein</fullName>
    </submittedName>
</protein>
<organism evidence="1 2">
    <name type="scientific">Blattamonas nauphoetae</name>
    <dbReference type="NCBI Taxonomy" id="2049346"/>
    <lineage>
        <taxon>Eukaryota</taxon>
        <taxon>Metamonada</taxon>
        <taxon>Preaxostyla</taxon>
        <taxon>Oxymonadida</taxon>
        <taxon>Blattamonas</taxon>
    </lineage>
</organism>